<protein>
    <submittedName>
        <fullName evidence="2">Leucine-rich repeat-containing 40</fullName>
    </submittedName>
</protein>
<sequence>MPHSPPPPLPSATAAAEAEAGAPAGACIGGLPNTLLGRIMALTGMDYGRSLTLVSSRWHPVFFSEPSLWRAFTAQHYNNDGPAERVRLRQRLALLRRVAPHVQRFDWRFPSQPAGLASFLAELHSNQLAELHLYACSQELLAAGPALRQLTAVTRLVLDCEAEQGVSATLAALGSHLLSLRLTAYSFKLTAAGLSSIVQLTQLTDLSLSAREWPSPDLGCLTRLGQLTQLTVVNDAGSAVQLPAPASLPASLQRYRFESHGQPFQVGGCKLIECELWSYCNPSWRPSLLLSAAAPVRQPAALAGCTQLGPLAELSWLGAIEEQSLAALLQQASSLSSLDVHSYASGAALGAVPACITSWRGLTSLKPMNQRLADVPAGEYLSGLRSLEIRENQFTHLPDALTVATDLTSLRLDRSTQLSLGEPDKAVLQALPRLRYLSTDRIGDIVPGLLIELRQRRPGIDIYPNEEDDSFFDQMFADLSWLTHRLPFTV</sequence>
<organism evidence="2 3">
    <name type="scientific">Chlorella sorokiniana</name>
    <name type="common">Freshwater green alga</name>
    <dbReference type="NCBI Taxonomy" id="3076"/>
    <lineage>
        <taxon>Eukaryota</taxon>
        <taxon>Viridiplantae</taxon>
        <taxon>Chlorophyta</taxon>
        <taxon>core chlorophytes</taxon>
        <taxon>Trebouxiophyceae</taxon>
        <taxon>Chlorellales</taxon>
        <taxon>Chlorellaceae</taxon>
        <taxon>Chlorella clade</taxon>
        <taxon>Chlorella</taxon>
    </lineage>
</organism>
<keyword evidence="3" id="KW-1185">Reference proteome</keyword>
<evidence type="ECO:0000313" key="3">
    <source>
        <dbReference type="Proteomes" id="UP000239899"/>
    </source>
</evidence>
<dbReference type="InterPro" id="IPR032675">
    <property type="entry name" value="LRR_dom_sf"/>
</dbReference>
<dbReference type="AlphaFoldDB" id="A0A2P6TKD8"/>
<accession>A0A2P6TKD8</accession>
<gene>
    <name evidence="2" type="ORF">C2E21_6556</name>
</gene>
<comment type="caution">
    <text evidence="2">The sequence shown here is derived from an EMBL/GenBank/DDBJ whole genome shotgun (WGS) entry which is preliminary data.</text>
</comment>
<evidence type="ECO:0000313" key="2">
    <source>
        <dbReference type="EMBL" id="PRW44535.1"/>
    </source>
</evidence>
<reference evidence="2 3" key="1">
    <citation type="journal article" date="2018" name="Plant J.">
        <title>Genome sequences of Chlorella sorokiniana UTEX 1602 and Micractinium conductrix SAG 241.80: implications to maltose excretion by a green alga.</title>
        <authorList>
            <person name="Arriola M.B."/>
            <person name="Velmurugan N."/>
            <person name="Zhang Y."/>
            <person name="Plunkett M.H."/>
            <person name="Hondzo H."/>
            <person name="Barney B.M."/>
        </authorList>
    </citation>
    <scope>NUCLEOTIDE SEQUENCE [LARGE SCALE GENOMIC DNA]</scope>
    <source>
        <strain evidence="3">UTEX 1602</strain>
    </source>
</reference>
<dbReference type="Gene3D" id="3.80.10.10">
    <property type="entry name" value="Ribonuclease Inhibitor"/>
    <property type="match status" value="1"/>
</dbReference>
<dbReference type="OrthoDB" id="676979at2759"/>
<comment type="subcellular location">
    <subcellularLocation>
        <location evidence="1">Cytoplasm</location>
        <location evidence="1">Cytoskeleton</location>
        <location evidence="1">Cilium axoneme</location>
    </subcellularLocation>
</comment>
<proteinExistence type="predicted"/>
<evidence type="ECO:0000256" key="1">
    <source>
        <dbReference type="ARBA" id="ARBA00004430"/>
    </source>
</evidence>
<dbReference type="Proteomes" id="UP000239899">
    <property type="component" value="Unassembled WGS sequence"/>
</dbReference>
<name>A0A2P6TKD8_CHLSO</name>
<dbReference type="SUPFAM" id="SSF52058">
    <property type="entry name" value="L domain-like"/>
    <property type="match status" value="1"/>
</dbReference>
<dbReference type="GO" id="GO:0005930">
    <property type="term" value="C:axoneme"/>
    <property type="evidence" value="ECO:0007669"/>
    <property type="project" value="UniProtKB-SubCell"/>
</dbReference>
<dbReference type="EMBL" id="LHPG02000013">
    <property type="protein sequence ID" value="PRW44535.1"/>
    <property type="molecule type" value="Genomic_DNA"/>
</dbReference>